<gene>
    <name evidence="2" type="ORF">B0A65_21590</name>
</gene>
<organism evidence="2 3">
    <name type="scientific">Flavobacterium frigidimaris</name>
    <dbReference type="NCBI Taxonomy" id="262320"/>
    <lineage>
        <taxon>Bacteria</taxon>
        <taxon>Pseudomonadati</taxon>
        <taxon>Bacteroidota</taxon>
        <taxon>Flavobacteriia</taxon>
        <taxon>Flavobacteriales</taxon>
        <taxon>Flavobacteriaceae</taxon>
        <taxon>Flavobacterium</taxon>
    </lineage>
</organism>
<evidence type="ECO:0000313" key="3">
    <source>
        <dbReference type="Proteomes" id="UP000198382"/>
    </source>
</evidence>
<name>A0ABX4BK48_FLAFR</name>
<sequence>MKKILSLVGIVLIGLTAKAQDANQGLKGAWFATSQFGYQQTKTGDVKNTNLSVVPIVGTFVTPSVAVGAAVGYINIKSDGYDMGDSNIKTLAKTDLIVIEPLARKYWNVAGSLYFFGQLAVPIITGKEKESDLKVNQVGLALSGGFDYFVTKHFSVEFSYDLANFTSTTLDPKVGEKTTVTNFGLAHMANVDSAYLVGASSLTTPLSVGFKFIF</sequence>
<dbReference type="Gene3D" id="2.40.160.20">
    <property type="match status" value="1"/>
</dbReference>
<protein>
    <recommendedName>
        <fullName evidence="4">Outer membrane protein beta-barrel domain-containing protein</fullName>
    </recommendedName>
</protein>
<evidence type="ECO:0008006" key="4">
    <source>
        <dbReference type="Google" id="ProtNLM"/>
    </source>
</evidence>
<reference evidence="2 3" key="1">
    <citation type="submission" date="2016-11" db="EMBL/GenBank/DDBJ databases">
        <title>Whole genomes of Flavobacteriaceae.</title>
        <authorList>
            <person name="Stine C."/>
            <person name="Li C."/>
            <person name="Tadesse D."/>
        </authorList>
    </citation>
    <scope>NUCLEOTIDE SEQUENCE [LARGE SCALE GENOMIC DNA]</scope>
    <source>
        <strain evidence="2 3">DSM 15937</strain>
    </source>
</reference>
<feature type="signal peptide" evidence="1">
    <location>
        <begin position="1"/>
        <end position="19"/>
    </location>
</feature>
<keyword evidence="3" id="KW-1185">Reference proteome</keyword>
<dbReference type="RefSeq" id="WP_074657602.1">
    <property type="nucleotide sequence ID" value="NZ_MUGV01000044.1"/>
</dbReference>
<keyword evidence="1" id="KW-0732">Signal</keyword>
<evidence type="ECO:0000256" key="1">
    <source>
        <dbReference type="SAM" id="SignalP"/>
    </source>
</evidence>
<dbReference type="SUPFAM" id="SSF56925">
    <property type="entry name" value="OMPA-like"/>
    <property type="match status" value="1"/>
</dbReference>
<dbReference type="EMBL" id="MUGV01000044">
    <property type="protein sequence ID" value="OXA75552.1"/>
    <property type="molecule type" value="Genomic_DNA"/>
</dbReference>
<dbReference type="Proteomes" id="UP000198382">
    <property type="component" value="Unassembled WGS sequence"/>
</dbReference>
<evidence type="ECO:0000313" key="2">
    <source>
        <dbReference type="EMBL" id="OXA75552.1"/>
    </source>
</evidence>
<comment type="caution">
    <text evidence="2">The sequence shown here is derived from an EMBL/GenBank/DDBJ whole genome shotgun (WGS) entry which is preliminary data.</text>
</comment>
<feature type="chain" id="PRO_5045775958" description="Outer membrane protein beta-barrel domain-containing protein" evidence="1">
    <location>
        <begin position="20"/>
        <end position="214"/>
    </location>
</feature>
<proteinExistence type="predicted"/>
<dbReference type="InterPro" id="IPR011250">
    <property type="entry name" value="OMP/PagP_B-barrel"/>
</dbReference>
<accession>A0ABX4BK48</accession>